<comment type="caution">
    <text evidence="1">The sequence shown here is derived from an EMBL/GenBank/DDBJ whole genome shotgun (WGS) entry which is preliminary data.</text>
</comment>
<dbReference type="InterPro" id="IPR022298">
    <property type="entry name" value="Conjug_transposon_TraN"/>
</dbReference>
<protein>
    <submittedName>
        <fullName evidence="1">DUF4138 domain-containing protein</fullName>
    </submittedName>
</protein>
<evidence type="ECO:0000313" key="1">
    <source>
        <dbReference type="EMBL" id="MBN7816894.1"/>
    </source>
</evidence>
<keyword evidence="2" id="KW-1185">Reference proteome</keyword>
<dbReference type="RefSeq" id="WP_206587550.1">
    <property type="nucleotide sequence ID" value="NZ_JAFKCU010000003.1"/>
</dbReference>
<reference evidence="1 2" key="1">
    <citation type="submission" date="2021-03" db="EMBL/GenBank/DDBJ databases">
        <title>novel species isolated from a fishpond in China.</title>
        <authorList>
            <person name="Lu H."/>
            <person name="Cai Z."/>
        </authorList>
    </citation>
    <scope>NUCLEOTIDE SEQUENCE [LARGE SCALE GENOMIC DNA]</scope>
    <source>
        <strain evidence="1 2">YJ13C</strain>
    </source>
</reference>
<dbReference type="Pfam" id="PF13595">
    <property type="entry name" value="DUF4138"/>
    <property type="match status" value="1"/>
</dbReference>
<dbReference type="EMBL" id="JAFKCU010000003">
    <property type="protein sequence ID" value="MBN7816894.1"/>
    <property type="molecule type" value="Genomic_DNA"/>
</dbReference>
<dbReference type="Proteomes" id="UP000664480">
    <property type="component" value="Unassembled WGS sequence"/>
</dbReference>
<accession>A0ABS3CMM0</accession>
<gene>
    <name evidence="1" type="ORF">J0A69_15725</name>
</gene>
<organism evidence="1 2">
    <name type="scientific">Algoriphagus pacificus</name>
    <dbReference type="NCBI Taxonomy" id="2811234"/>
    <lineage>
        <taxon>Bacteria</taxon>
        <taxon>Pseudomonadati</taxon>
        <taxon>Bacteroidota</taxon>
        <taxon>Cytophagia</taxon>
        <taxon>Cytophagales</taxon>
        <taxon>Cyclobacteriaceae</taxon>
        <taxon>Algoriphagus</taxon>
    </lineage>
</organism>
<proteinExistence type="predicted"/>
<sequence>MSVKKLFLGWAFCLYGLLCFGQQPLEVAWNKTTFLVFDAPVKSVDRGSVHLLSQVDEAGLNMLKLKAGKREMEATNLHVLTADGQLHDFTVSFSENPLTLTHDFRSKNSKETDKALFASGLSSKDYQKIYQSLSETEGTKIKQVEGYQMSMALKGIYFYEDQLFFDLRLENKSLIPFELDQVEVLIADKKSGKRSSSRAVAIVPDFNSANSQKPFILEANQSLLLAFPVFTIAENKILKFTVSERKGDRQLQLKIPGKRLLKAADLPISNLLTTTTYGSGEF</sequence>
<name>A0ABS3CMM0_9BACT</name>
<evidence type="ECO:0000313" key="2">
    <source>
        <dbReference type="Proteomes" id="UP000664480"/>
    </source>
</evidence>